<evidence type="ECO:0000256" key="11">
    <source>
        <dbReference type="ARBA" id="ARBA00073785"/>
    </source>
</evidence>
<evidence type="ECO:0000256" key="1">
    <source>
        <dbReference type="ARBA" id="ARBA00004651"/>
    </source>
</evidence>
<evidence type="ECO:0000256" key="12">
    <source>
        <dbReference type="SAM" id="Phobius"/>
    </source>
</evidence>
<evidence type="ECO:0000256" key="9">
    <source>
        <dbReference type="ARBA" id="ARBA00023180"/>
    </source>
</evidence>
<evidence type="ECO:0000256" key="5">
    <source>
        <dbReference type="ARBA" id="ARBA00022989"/>
    </source>
</evidence>
<feature type="transmembrane region" description="Helical" evidence="12">
    <location>
        <begin position="354"/>
        <end position="380"/>
    </location>
</feature>
<dbReference type="GO" id="GO:0004965">
    <property type="term" value="F:G protein-coupled GABA receptor activity"/>
    <property type="evidence" value="ECO:0007669"/>
    <property type="project" value="InterPro"/>
</dbReference>
<dbReference type="PRINTS" id="PR01176">
    <property type="entry name" value="GABABRECEPTR"/>
</dbReference>
<evidence type="ECO:0000313" key="15">
    <source>
        <dbReference type="Proteomes" id="UP001209878"/>
    </source>
</evidence>
<evidence type="ECO:0000256" key="4">
    <source>
        <dbReference type="ARBA" id="ARBA00022729"/>
    </source>
</evidence>
<keyword evidence="4" id="KW-0732">Signal</keyword>
<keyword evidence="9" id="KW-0325">Glycoprotein</keyword>
<dbReference type="InterPro" id="IPR002455">
    <property type="entry name" value="GPCR3_GABA-B"/>
</dbReference>
<dbReference type="Pfam" id="PF00003">
    <property type="entry name" value="7tm_3"/>
    <property type="match status" value="1"/>
</dbReference>
<dbReference type="PRINTS" id="PR00248">
    <property type="entry name" value="GPCRMGR"/>
</dbReference>
<keyword evidence="8" id="KW-0675">Receptor</keyword>
<dbReference type="InterPro" id="IPR001828">
    <property type="entry name" value="ANF_lig-bd_rcpt"/>
</dbReference>
<dbReference type="GO" id="GO:0038039">
    <property type="term" value="C:G protein-coupled receptor heterodimeric complex"/>
    <property type="evidence" value="ECO:0007669"/>
    <property type="project" value="TreeGrafter"/>
</dbReference>
<dbReference type="EMBL" id="JAODUO010000120">
    <property type="protein sequence ID" value="KAK2188874.1"/>
    <property type="molecule type" value="Genomic_DNA"/>
</dbReference>
<feature type="transmembrane region" description="Helical" evidence="12">
    <location>
        <begin position="434"/>
        <end position="454"/>
    </location>
</feature>
<evidence type="ECO:0000313" key="14">
    <source>
        <dbReference type="EMBL" id="KAK2188874.1"/>
    </source>
</evidence>
<dbReference type="Pfam" id="PF01094">
    <property type="entry name" value="ANF_receptor"/>
    <property type="match status" value="1"/>
</dbReference>
<keyword evidence="10" id="KW-0807">Transducer</keyword>
<evidence type="ECO:0000256" key="7">
    <source>
        <dbReference type="ARBA" id="ARBA00023136"/>
    </source>
</evidence>
<dbReference type="PANTHER" id="PTHR10519:SF78">
    <property type="entry name" value="G-PROTEIN COUPLED RECEPTORS FAMILY 3 PROFILE DOMAIN-CONTAINING PROTEIN"/>
    <property type="match status" value="1"/>
</dbReference>
<dbReference type="PANTHER" id="PTHR10519">
    <property type="entry name" value="GABA-B RECEPTOR"/>
    <property type="match status" value="1"/>
</dbReference>
<dbReference type="InterPro" id="IPR017978">
    <property type="entry name" value="GPCR_3_C"/>
</dbReference>
<evidence type="ECO:0000256" key="6">
    <source>
        <dbReference type="ARBA" id="ARBA00023040"/>
    </source>
</evidence>
<evidence type="ECO:0000256" key="8">
    <source>
        <dbReference type="ARBA" id="ARBA00023170"/>
    </source>
</evidence>
<keyword evidence="5 12" id="KW-1133">Transmembrane helix</keyword>
<evidence type="ECO:0000256" key="3">
    <source>
        <dbReference type="ARBA" id="ARBA00022692"/>
    </source>
</evidence>
<protein>
    <recommendedName>
        <fullName evidence="11">Gamma-aminobutyric acid type B receptor subunit 2</fullName>
    </recommendedName>
</protein>
<feature type="transmembrane region" description="Helical" evidence="12">
    <location>
        <begin position="533"/>
        <end position="556"/>
    </location>
</feature>
<proteinExistence type="predicted"/>
<dbReference type="SUPFAM" id="SSF53822">
    <property type="entry name" value="Periplasmic binding protein-like I"/>
    <property type="match status" value="1"/>
</dbReference>
<name>A0AAD9P6B6_RIDPI</name>
<dbReference type="CDD" id="cd06366">
    <property type="entry name" value="PBP1_GABAb_receptor"/>
    <property type="match status" value="1"/>
</dbReference>
<keyword evidence="6" id="KW-0297">G-protein coupled receptor</keyword>
<dbReference type="GO" id="GO:0007214">
    <property type="term" value="P:gamma-aminobutyric acid signaling pathway"/>
    <property type="evidence" value="ECO:0007669"/>
    <property type="project" value="TreeGrafter"/>
</dbReference>
<dbReference type="Proteomes" id="UP001209878">
    <property type="component" value="Unassembled WGS sequence"/>
</dbReference>
<feature type="transmembrane region" description="Helical" evidence="12">
    <location>
        <begin position="475"/>
        <end position="493"/>
    </location>
</feature>
<dbReference type="FunFam" id="3.40.50.2300:FF:000063">
    <property type="entry name" value="Gamma-aminobutyric acid type B receptor subunit"/>
    <property type="match status" value="1"/>
</dbReference>
<sequence length="693" mass="78595">MVLGAGCSAVSEATAIASHLWNLVQLSYSSASPALSDKKKYQKFYRVFPPESSFNPAKISLLHAFNWKKVGTLTEAQVELFALTTSDFLEKAPSHGIEILTSESFSNDPREKVRNLKRHSVRVIVGNFYENKARVIFCEAYKEKMYGPKYAWIITGFYTRMWWKNKDVNFPHDCTVEQLEEAIQGYFTADANPNSLSQSPGISGKTYDQFAAKYSERTSNVNKTAYQEAPYGYDSVWAIASMLNRSQQEMELNGWDRRLENFTYQDTEMADLFLRLMNSTQFQGVSGPVMFDEKGDRRGLTQIEQLQDNTEVRVGVYDPSVRVEQIHWEPGRPIHWIGGHPPADSITEKIVPKVISIGLFFTMTTLSALGIVLSFLFLVFNIRYRHQKYIKMSSPNLNNVILMGAILAFTAIIFSGIDSSLVSLEASLVMCKCYNWTLSLGFSLAFGAMFSKTWRVHKIFTNKKFQRMVIKDYQLLGIVCIQVGLDVVVLSVWEALDPLHIVFLNHPLEQVTDPHNDNQVLIPQSRYCESAHMWYFAGILYAIKGLLLLFGAFLAFETRKVTVPALNDSKFIGVSLYNVVILCMIGVPVALMMKEEVDACYTLISLFIFFATTLTICLVFIPKIIHRNKPPHPGNMWNKSAESAAAHRTMLGTGLNDLDAKDIESLREENENLKTSLREVLKWLRQCVGNTLR</sequence>
<comment type="caution">
    <text evidence="14">The sequence shown here is derived from an EMBL/GenBank/DDBJ whole genome shotgun (WGS) entry which is preliminary data.</text>
</comment>
<feature type="domain" description="G-protein coupled receptors family 3 profile" evidence="13">
    <location>
        <begin position="359"/>
        <end position="624"/>
    </location>
</feature>
<dbReference type="FunFam" id="3.40.50.2300:FF:000379">
    <property type="entry name" value="Gamma-aminobutyric acid B receptor"/>
    <property type="match status" value="1"/>
</dbReference>
<evidence type="ECO:0000256" key="2">
    <source>
        <dbReference type="ARBA" id="ARBA00022475"/>
    </source>
</evidence>
<keyword evidence="3 12" id="KW-0812">Transmembrane</keyword>
<reference evidence="14" key="1">
    <citation type="journal article" date="2023" name="Mol. Biol. Evol.">
        <title>Third-Generation Sequencing Reveals the Adaptive Role of the Epigenome in Three Deep-Sea Polychaetes.</title>
        <authorList>
            <person name="Perez M."/>
            <person name="Aroh O."/>
            <person name="Sun Y."/>
            <person name="Lan Y."/>
            <person name="Juniper S.K."/>
            <person name="Young C.R."/>
            <person name="Angers B."/>
            <person name="Qian P.Y."/>
        </authorList>
    </citation>
    <scope>NUCLEOTIDE SEQUENCE</scope>
    <source>
        <strain evidence="14">R07B-5</strain>
    </source>
</reference>
<feature type="transmembrane region" description="Helical" evidence="12">
    <location>
        <begin position="400"/>
        <end position="422"/>
    </location>
</feature>
<keyword evidence="2" id="KW-1003">Cell membrane</keyword>
<evidence type="ECO:0000259" key="13">
    <source>
        <dbReference type="PROSITE" id="PS50259"/>
    </source>
</evidence>
<dbReference type="PRINTS" id="PR01177">
    <property type="entry name" value="GABAB1RECPTR"/>
</dbReference>
<dbReference type="Gene3D" id="3.40.50.2300">
    <property type="match status" value="2"/>
</dbReference>
<keyword evidence="15" id="KW-1185">Reference proteome</keyword>
<dbReference type="InterPro" id="IPR028082">
    <property type="entry name" value="Peripla_BP_I"/>
</dbReference>
<organism evidence="14 15">
    <name type="scientific">Ridgeia piscesae</name>
    <name type="common">Tubeworm</name>
    <dbReference type="NCBI Taxonomy" id="27915"/>
    <lineage>
        <taxon>Eukaryota</taxon>
        <taxon>Metazoa</taxon>
        <taxon>Spiralia</taxon>
        <taxon>Lophotrochozoa</taxon>
        <taxon>Annelida</taxon>
        <taxon>Polychaeta</taxon>
        <taxon>Sedentaria</taxon>
        <taxon>Canalipalpata</taxon>
        <taxon>Sabellida</taxon>
        <taxon>Siboglinidae</taxon>
        <taxon>Ridgeia</taxon>
    </lineage>
</organism>
<feature type="transmembrane region" description="Helical" evidence="12">
    <location>
        <begin position="576"/>
        <end position="593"/>
    </location>
</feature>
<evidence type="ECO:0000256" key="10">
    <source>
        <dbReference type="ARBA" id="ARBA00023224"/>
    </source>
</evidence>
<dbReference type="PROSITE" id="PS50259">
    <property type="entry name" value="G_PROTEIN_RECEP_F3_4"/>
    <property type="match status" value="1"/>
</dbReference>
<comment type="subcellular location">
    <subcellularLocation>
        <location evidence="1">Cell membrane</location>
        <topology evidence="1">Multi-pass membrane protein</topology>
    </subcellularLocation>
</comment>
<gene>
    <name evidence="14" type="ORF">NP493_117g04006</name>
</gene>
<dbReference type="AlphaFoldDB" id="A0AAD9P6B6"/>
<feature type="transmembrane region" description="Helical" evidence="12">
    <location>
        <begin position="599"/>
        <end position="621"/>
    </location>
</feature>
<dbReference type="InterPro" id="IPR000337">
    <property type="entry name" value="GPCR_3"/>
</dbReference>
<accession>A0AAD9P6B6</accession>
<keyword evidence="7 12" id="KW-0472">Membrane</keyword>